<organism evidence="13 14">
    <name type="scientific">Pseudomonas chlororaphis</name>
    <dbReference type="NCBI Taxonomy" id="587753"/>
    <lineage>
        <taxon>Bacteria</taxon>
        <taxon>Pseudomonadati</taxon>
        <taxon>Pseudomonadota</taxon>
        <taxon>Gammaproteobacteria</taxon>
        <taxon>Pseudomonadales</taxon>
        <taxon>Pseudomonadaceae</taxon>
        <taxon>Pseudomonas</taxon>
    </lineage>
</organism>
<evidence type="ECO:0000313" key="13">
    <source>
        <dbReference type="EMBL" id="VEF72941.1"/>
    </source>
</evidence>
<evidence type="ECO:0000256" key="3">
    <source>
        <dbReference type="ARBA" id="ARBA00022448"/>
    </source>
</evidence>
<sequence>MTAMIMHSPQQTLDDFSLRPLRKHWRPHVLAATLAVALHAGVLALLVAGWSVAPPAAEQPAVLRTQLVMLPPTAPAPEPAPALVEAEATPMPAPPEPVVAAPVEPAKPAVDPRLQAQKLEQAALARKRVEDKKREQLAEQQRRQHERQENDKRNREAEQQRLAQEQAQQQQQQAQRAEQTRLAAERARQQAAQAAADSRQYLPLSKEAPDYPQRALDKNIEGDCTVEYSVNPQGKVEHPKVLDGCHPLFIRPSLAAANTFRYQPRIVDGQAVSVPAVRNTFHYRIK</sequence>
<gene>
    <name evidence="13" type="primary">iga</name>
    <name evidence="13" type="ORF">NCTC7357_01184</name>
</gene>
<evidence type="ECO:0000256" key="6">
    <source>
        <dbReference type="ARBA" id="ARBA00022692"/>
    </source>
</evidence>
<evidence type="ECO:0000313" key="14">
    <source>
        <dbReference type="Proteomes" id="UP000277437"/>
    </source>
</evidence>
<comment type="similarity">
    <text evidence="2">Belongs to the TonB family.</text>
</comment>
<evidence type="ECO:0000259" key="12">
    <source>
        <dbReference type="PROSITE" id="PS52015"/>
    </source>
</evidence>
<dbReference type="EMBL" id="LR134334">
    <property type="protein sequence ID" value="VEF72941.1"/>
    <property type="molecule type" value="Genomic_DNA"/>
</dbReference>
<keyword evidence="5" id="KW-0997">Cell inner membrane</keyword>
<evidence type="ECO:0000256" key="1">
    <source>
        <dbReference type="ARBA" id="ARBA00004383"/>
    </source>
</evidence>
<evidence type="ECO:0000256" key="7">
    <source>
        <dbReference type="ARBA" id="ARBA00022927"/>
    </source>
</evidence>
<evidence type="ECO:0000256" key="9">
    <source>
        <dbReference type="ARBA" id="ARBA00023136"/>
    </source>
</evidence>
<feature type="region of interest" description="Disordered" evidence="10">
    <location>
        <begin position="124"/>
        <end position="210"/>
    </location>
</feature>
<proteinExistence type="inferred from homology"/>
<evidence type="ECO:0000256" key="5">
    <source>
        <dbReference type="ARBA" id="ARBA00022519"/>
    </source>
</evidence>
<dbReference type="NCBIfam" id="TIGR01352">
    <property type="entry name" value="tonB_Cterm"/>
    <property type="match status" value="1"/>
</dbReference>
<dbReference type="PANTHER" id="PTHR33446:SF2">
    <property type="entry name" value="PROTEIN TONB"/>
    <property type="match status" value="1"/>
</dbReference>
<evidence type="ECO:0000256" key="11">
    <source>
        <dbReference type="SAM" id="Phobius"/>
    </source>
</evidence>
<accession>A0AAX3FRZ9</accession>
<evidence type="ECO:0000256" key="10">
    <source>
        <dbReference type="SAM" id="MobiDB-lite"/>
    </source>
</evidence>
<dbReference type="InterPro" id="IPR051045">
    <property type="entry name" value="TonB-dependent_transducer"/>
</dbReference>
<dbReference type="Gene3D" id="3.30.1150.10">
    <property type="match status" value="1"/>
</dbReference>
<feature type="compositionally biased region" description="Basic and acidic residues" evidence="10">
    <location>
        <begin position="127"/>
        <end position="159"/>
    </location>
</feature>
<feature type="compositionally biased region" description="Low complexity" evidence="10">
    <location>
        <begin position="160"/>
        <end position="182"/>
    </location>
</feature>
<evidence type="ECO:0000256" key="2">
    <source>
        <dbReference type="ARBA" id="ARBA00006555"/>
    </source>
</evidence>
<keyword evidence="7" id="KW-0653">Protein transport</keyword>
<dbReference type="PANTHER" id="PTHR33446">
    <property type="entry name" value="PROTEIN TONB-RELATED"/>
    <property type="match status" value="1"/>
</dbReference>
<dbReference type="SUPFAM" id="SSF74653">
    <property type="entry name" value="TolA/TonB C-terminal domain"/>
    <property type="match status" value="1"/>
</dbReference>
<dbReference type="RefSeq" id="WP_124324886.1">
    <property type="nucleotide sequence ID" value="NZ_CP118137.1"/>
</dbReference>
<reference evidence="13 14" key="1">
    <citation type="submission" date="2018-12" db="EMBL/GenBank/DDBJ databases">
        <authorList>
            <consortium name="Pathogen Informatics"/>
        </authorList>
    </citation>
    <scope>NUCLEOTIDE SEQUENCE [LARGE SCALE GENOMIC DNA]</scope>
    <source>
        <strain evidence="13 14">NCTC7357</strain>
    </source>
</reference>
<dbReference type="PROSITE" id="PS52015">
    <property type="entry name" value="TONB_CTD"/>
    <property type="match status" value="1"/>
</dbReference>
<dbReference type="InterPro" id="IPR006260">
    <property type="entry name" value="TonB/TolA_C"/>
</dbReference>
<dbReference type="GO" id="GO:0016787">
    <property type="term" value="F:hydrolase activity"/>
    <property type="evidence" value="ECO:0007669"/>
    <property type="project" value="UniProtKB-KW"/>
</dbReference>
<evidence type="ECO:0000256" key="8">
    <source>
        <dbReference type="ARBA" id="ARBA00022989"/>
    </source>
</evidence>
<evidence type="ECO:0000256" key="4">
    <source>
        <dbReference type="ARBA" id="ARBA00022475"/>
    </source>
</evidence>
<keyword evidence="8 11" id="KW-1133">Transmembrane helix</keyword>
<dbReference type="EC" id="3.4.21.72" evidence="13"/>
<feature type="domain" description="TonB C-terminal" evidence="12">
    <location>
        <begin position="196"/>
        <end position="286"/>
    </location>
</feature>
<dbReference type="Pfam" id="PF03544">
    <property type="entry name" value="TonB_C"/>
    <property type="match status" value="1"/>
</dbReference>
<keyword evidence="3" id="KW-0813">Transport</keyword>
<dbReference type="GO" id="GO:0098797">
    <property type="term" value="C:plasma membrane protein complex"/>
    <property type="evidence" value="ECO:0007669"/>
    <property type="project" value="TreeGrafter"/>
</dbReference>
<keyword evidence="9 11" id="KW-0472">Membrane</keyword>
<keyword evidence="6 11" id="KW-0812">Transmembrane</keyword>
<dbReference type="GO" id="GO:0055085">
    <property type="term" value="P:transmembrane transport"/>
    <property type="evidence" value="ECO:0007669"/>
    <property type="project" value="InterPro"/>
</dbReference>
<dbReference type="GO" id="GO:0031992">
    <property type="term" value="F:energy transducer activity"/>
    <property type="evidence" value="ECO:0007669"/>
    <property type="project" value="TreeGrafter"/>
</dbReference>
<feature type="transmembrane region" description="Helical" evidence="11">
    <location>
        <begin position="29"/>
        <end position="53"/>
    </location>
</feature>
<dbReference type="InterPro" id="IPR037682">
    <property type="entry name" value="TonB_C"/>
</dbReference>
<dbReference type="Proteomes" id="UP000277437">
    <property type="component" value="Chromosome"/>
</dbReference>
<protein>
    <submittedName>
        <fullName evidence="13">TonB protein</fullName>
        <ecNumber evidence="13">3.4.21.72</ecNumber>
    </submittedName>
</protein>
<keyword evidence="4" id="KW-1003">Cell membrane</keyword>
<name>A0AAX3FRZ9_9PSED</name>
<keyword evidence="13" id="KW-0378">Hydrolase</keyword>
<dbReference type="GO" id="GO:0015031">
    <property type="term" value="P:protein transport"/>
    <property type="evidence" value="ECO:0007669"/>
    <property type="project" value="UniProtKB-KW"/>
</dbReference>
<comment type="subcellular location">
    <subcellularLocation>
        <location evidence="1">Cell inner membrane</location>
        <topology evidence="1">Single-pass membrane protein</topology>
        <orientation evidence="1">Periplasmic side</orientation>
    </subcellularLocation>
</comment>
<dbReference type="AlphaFoldDB" id="A0AAX3FRZ9"/>